<protein>
    <submittedName>
        <fullName evidence="3">Tyrosine-type recombinase/integrase</fullName>
    </submittedName>
</protein>
<organism evidence="3 4">
    <name type="scientific">Flavimaribacter sediminis</name>
    <dbReference type="NCBI Taxonomy" id="2865987"/>
    <lineage>
        <taxon>Bacteria</taxon>
        <taxon>Pseudomonadati</taxon>
        <taxon>Pseudomonadota</taxon>
        <taxon>Alphaproteobacteria</taxon>
        <taxon>Hyphomicrobiales</taxon>
        <taxon>Rhizobiaceae</taxon>
        <taxon>Flavimaribacter</taxon>
    </lineage>
</organism>
<gene>
    <name evidence="3" type="ORF">K1W69_16110</name>
</gene>
<dbReference type="InterPro" id="IPR013762">
    <property type="entry name" value="Integrase-like_cat_sf"/>
</dbReference>
<dbReference type="AlphaFoldDB" id="A0AAE3D242"/>
<keyword evidence="1" id="KW-0233">DNA recombination</keyword>
<accession>A0AAE3D242</accession>
<keyword evidence="4" id="KW-1185">Reference proteome</keyword>
<evidence type="ECO:0000313" key="4">
    <source>
        <dbReference type="Proteomes" id="UP001196509"/>
    </source>
</evidence>
<reference evidence="3" key="1">
    <citation type="submission" date="2021-08" db="EMBL/GenBank/DDBJ databases">
        <title>Hoeflea bacterium WL0058 sp. nov., isolated from the sediment.</title>
        <authorList>
            <person name="Wang L."/>
            <person name="Zhang D."/>
        </authorList>
    </citation>
    <scope>NUCLEOTIDE SEQUENCE</scope>
    <source>
        <strain evidence="3">WL0058</strain>
    </source>
</reference>
<dbReference type="InterPro" id="IPR002104">
    <property type="entry name" value="Integrase_catalytic"/>
</dbReference>
<dbReference type="EMBL" id="JAICBX010000003">
    <property type="protein sequence ID" value="MBW8638722.1"/>
    <property type="molecule type" value="Genomic_DNA"/>
</dbReference>
<proteinExistence type="predicted"/>
<dbReference type="GO" id="GO:0003677">
    <property type="term" value="F:DNA binding"/>
    <property type="evidence" value="ECO:0007669"/>
    <property type="project" value="InterPro"/>
</dbReference>
<evidence type="ECO:0000313" key="3">
    <source>
        <dbReference type="EMBL" id="MBW8638722.1"/>
    </source>
</evidence>
<dbReference type="GO" id="GO:0006310">
    <property type="term" value="P:DNA recombination"/>
    <property type="evidence" value="ECO:0007669"/>
    <property type="project" value="UniProtKB-KW"/>
</dbReference>
<dbReference type="SUPFAM" id="SSF56349">
    <property type="entry name" value="DNA breaking-rejoining enzymes"/>
    <property type="match status" value="1"/>
</dbReference>
<dbReference type="GO" id="GO:0015074">
    <property type="term" value="P:DNA integration"/>
    <property type="evidence" value="ECO:0007669"/>
    <property type="project" value="InterPro"/>
</dbReference>
<dbReference type="Proteomes" id="UP001196509">
    <property type="component" value="Unassembled WGS sequence"/>
</dbReference>
<dbReference type="Pfam" id="PF00589">
    <property type="entry name" value="Phage_integrase"/>
    <property type="match status" value="1"/>
</dbReference>
<dbReference type="Gene3D" id="1.10.443.10">
    <property type="entry name" value="Intergrase catalytic core"/>
    <property type="match status" value="1"/>
</dbReference>
<evidence type="ECO:0000259" key="2">
    <source>
        <dbReference type="Pfam" id="PF00589"/>
    </source>
</evidence>
<name>A0AAE3D242_9HYPH</name>
<sequence length="162" mass="17620">MHKVGPQHVKNGVLKYRAAKNAVAVTVKLPQFLVDTIAATPTGDMRFMVKKKGEAWTSKESFGNWFSKCCREAGLETGKSAHGIRKLAATISADAGATTHELMAQFGWKTVSQAEVYTRGADRHRLGLQSSSRVADHIENIIPRTLISGAGKIQKNTNKSTI</sequence>
<feature type="domain" description="Tyr recombinase" evidence="2">
    <location>
        <begin position="52"/>
        <end position="122"/>
    </location>
</feature>
<dbReference type="InterPro" id="IPR011010">
    <property type="entry name" value="DNA_brk_join_enz"/>
</dbReference>
<comment type="caution">
    <text evidence="3">The sequence shown here is derived from an EMBL/GenBank/DDBJ whole genome shotgun (WGS) entry which is preliminary data.</text>
</comment>
<evidence type="ECO:0000256" key="1">
    <source>
        <dbReference type="ARBA" id="ARBA00023172"/>
    </source>
</evidence>